<dbReference type="OrthoDB" id="29646at2759"/>
<comment type="similarity">
    <text evidence="1">Belongs to the prefoldin subunit beta family.</text>
</comment>
<dbReference type="SUPFAM" id="SSF46579">
    <property type="entry name" value="Prefoldin"/>
    <property type="match status" value="1"/>
</dbReference>
<reference evidence="4 5" key="1">
    <citation type="journal article" date="2016" name="Genome Biol. Evol.">
        <title>Divergent and convergent evolution of fungal pathogenicity.</title>
        <authorList>
            <person name="Shang Y."/>
            <person name="Xiao G."/>
            <person name="Zheng P."/>
            <person name="Cen K."/>
            <person name="Zhan S."/>
            <person name="Wang C."/>
        </authorList>
    </citation>
    <scope>NUCLEOTIDE SEQUENCE [LARGE SCALE GENOMIC DNA]</scope>
    <source>
        <strain evidence="4 5">ARSEF 7405</strain>
    </source>
</reference>
<keyword evidence="3" id="KW-0175">Coiled coil</keyword>
<evidence type="ECO:0000256" key="1">
    <source>
        <dbReference type="ARBA" id="ARBA00008045"/>
    </source>
</evidence>
<dbReference type="InterPro" id="IPR002777">
    <property type="entry name" value="PFD_beta-like"/>
</dbReference>
<sequence>MASQGQIDARKQNELQTQYQTYKNTLQQLATRVGEIEYEAEEHKLVISSLEPLPSDRKCFRLMNGVLVQRTVGDVLPSLKTNYDGLKKVLEELLKQYQQKQAEMETWKKNNHIQVVQQ</sequence>
<dbReference type="EMBL" id="AZGZ01000030">
    <property type="protein sequence ID" value="KZZ87835.1"/>
    <property type="molecule type" value="Genomic_DNA"/>
</dbReference>
<accession>A0A167VPW1</accession>
<dbReference type="Proteomes" id="UP000242877">
    <property type="component" value="Unassembled WGS sequence"/>
</dbReference>
<dbReference type="GO" id="GO:0016272">
    <property type="term" value="C:prefoldin complex"/>
    <property type="evidence" value="ECO:0007669"/>
    <property type="project" value="EnsemblFungi"/>
</dbReference>
<dbReference type="GO" id="GO:0006457">
    <property type="term" value="P:protein folding"/>
    <property type="evidence" value="ECO:0007669"/>
    <property type="project" value="InterPro"/>
</dbReference>
<dbReference type="Pfam" id="PF01920">
    <property type="entry name" value="Prefoldin_2"/>
    <property type="match status" value="1"/>
</dbReference>
<dbReference type="PANTHER" id="PTHR13303">
    <property type="entry name" value="PREFOLDIN SUBUNIT 2"/>
    <property type="match status" value="1"/>
</dbReference>
<name>A0A167VPW1_9EURO</name>
<evidence type="ECO:0000313" key="5">
    <source>
        <dbReference type="Proteomes" id="UP000242877"/>
    </source>
</evidence>
<dbReference type="GO" id="GO:0005737">
    <property type="term" value="C:cytoplasm"/>
    <property type="evidence" value="ECO:0007669"/>
    <property type="project" value="EnsemblFungi"/>
</dbReference>
<dbReference type="InterPro" id="IPR009053">
    <property type="entry name" value="Prefoldin"/>
</dbReference>
<dbReference type="Gene3D" id="1.10.287.370">
    <property type="match status" value="1"/>
</dbReference>
<dbReference type="VEuPathDB" id="FungiDB:AAP_05319"/>
<proteinExistence type="inferred from homology"/>
<dbReference type="GO" id="GO:0015631">
    <property type="term" value="F:tubulin binding"/>
    <property type="evidence" value="ECO:0007669"/>
    <property type="project" value="EnsemblFungi"/>
</dbReference>
<keyword evidence="2" id="KW-0143">Chaperone</keyword>
<gene>
    <name evidence="4" type="ORF">AAP_05319</name>
</gene>
<dbReference type="CDD" id="cd23163">
    <property type="entry name" value="Prefoldin_2"/>
    <property type="match status" value="1"/>
</dbReference>
<protein>
    <submittedName>
        <fullName evidence="4">Prefoldin beta-like protein</fullName>
    </submittedName>
</protein>
<dbReference type="InterPro" id="IPR027235">
    <property type="entry name" value="PFD2"/>
</dbReference>
<dbReference type="GO" id="GO:0007021">
    <property type="term" value="P:tubulin complex assembly"/>
    <property type="evidence" value="ECO:0007669"/>
    <property type="project" value="EnsemblFungi"/>
</dbReference>
<dbReference type="AlphaFoldDB" id="A0A167VPW1"/>
<keyword evidence="5" id="KW-1185">Reference proteome</keyword>
<evidence type="ECO:0000313" key="4">
    <source>
        <dbReference type="EMBL" id="KZZ87835.1"/>
    </source>
</evidence>
<dbReference type="FunFam" id="1.10.287.370:FF:000002">
    <property type="entry name" value="Prefoldin subunit 2"/>
    <property type="match status" value="1"/>
</dbReference>
<organism evidence="4 5">
    <name type="scientific">Ascosphaera apis ARSEF 7405</name>
    <dbReference type="NCBI Taxonomy" id="392613"/>
    <lineage>
        <taxon>Eukaryota</taxon>
        <taxon>Fungi</taxon>
        <taxon>Dikarya</taxon>
        <taxon>Ascomycota</taxon>
        <taxon>Pezizomycotina</taxon>
        <taxon>Eurotiomycetes</taxon>
        <taxon>Eurotiomycetidae</taxon>
        <taxon>Onygenales</taxon>
        <taxon>Ascosphaeraceae</taxon>
        <taxon>Ascosphaera</taxon>
    </lineage>
</organism>
<evidence type="ECO:0000256" key="3">
    <source>
        <dbReference type="SAM" id="Coils"/>
    </source>
</evidence>
<evidence type="ECO:0000256" key="2">
    <source>
        <dbReference type="ARBA" id="ARBA00023186"/>
    </source>
</evidence>
<comment type="caution">
    <text evidence="4">The sequence shown here is derived from an EMBL/GenBank/DDBJ whole genome shotgun (WGS) entry which is preliminary data.</text>
</comment>
<feature type="coiled-coil region" evidence="3">
    <location>
        <begin position="76"/>
        <end position="110"/>
    </location>
</feature>
<dbReference type="GO" id="GO:0051082">
    <property type="term" value="F:unfolded protein binding"/>
    <property type="evidence" value="ECO:0007669"/>
    <property type="project" value="InterPro"/>
</dbReference>